<gene>
    <name evidence="1" type="ORF">FRZ00_30780</name>
</gene>
<evidence type="ECO:0000313" key="1">
    <source>
        <dbReference type="EMBL" id="KAB7834050.1"/>
    </source>
</evidence>
<sequence>MTPAAARATIAAHLTDALNLHPHLATLTASELLDRLAQDGWTITDDRRARPVAPRARETSRARRLVARLTRRTRMDGDPAP</sequence>
<dbReference type="AlphaFoldDB" id="A0A5N5W0I3"/>
<reference evidence="1 2" key="1">
    <citation type="journal article" date="2019" name="Microb. Cell Fact.">
        <title>Exploring novel herbicidin analogues by transcriptional regulator overexpression and MS/MS molecular networking.</title>
        <authorList>
            <person name="Shi Y."/>
            <person name="Gu R."/>
            <person name="Li Y."/>
            <person name="Wang X."/>
            <person name="Ren W."/>
            <person name="Li X."/>
            <person name="Wang L."/>
            <person name="Xie Y."/>
            <person name="Hong B."/>
        </authorList>
    </citation>
    <scope>NUCLEOTIDE SEQUENCE [LARGE SCALE GENOMIC DNA]</scope>
    <source>
        <strain evidence="1 2">US-43</strain>
    </source>
</reference>
<dbReference type="EMBL" id="VOKX01000117">
    <property type="protein sequence ID" value="KAB7834050.1"/>
    <property type="molecule type" value="Genomic_DNA"/>
</dbReference>
<proteinExistence type="predicted"/>
<organism evidence="1 2">
    <name type="scientific">Streptomyces mobaraensis</name>
    <name type="common">Streptoverticillium mobaraense</name>
    <dbReference type="NCBI Taxonomy" id="35621"/>
    <lineage>
        <taxon>Bacteria</taxon>
        <taxon>Bacillati</taxon>
        <taxon>Actinomycetota</taxon>
        <taxon>Actinomycetes</taxon>
        <taxon>Kitasatosporales</taxon>
        <taxon>Streptomycetaceae</taxon>
        <taxon>Streptomyces</taxon>
    </lineage>
</organism>
<keyword evidence="2" id="KW-1185">Reference proteome</keyword>
<comment type="caution">
    <text evidence="1">The sequence shown here is derived from an EMBL/GenBank/DDBJ whole genome shotgun (WGS) entry which is preliminary data.</text>
</comment>
<accession>A0A5N5W0I3</accession>
<protein>
    <submittedName>
        <fullName evidence="1">Uncharacterized protein</fullName>
    </submittedName>
</protein>
<name>A0A5N5W0I3_STRMB</name>
<evidence type="ECO:0000313" key="2">
    <source>
        <dbReference type="Proteomes" id="UP000327000"/>
    </source>
</evidence>
<dbReference type="RefSeq" id="WP_152265752.1">
    <property type="nucleotide sequence ID" value="NZ_VOKX01000117.1"/>
</dbReference>
<dbReference type="Proteomes" id="UP000327000">
    <property type="component" value="Unassembled WGS sequence"/>
</dbReference>